<dbReference type="CDD" id="cd06257">
    <property type="entry name" value="DnaJ"/>
    <property type="match status" value="1"/>
</dbReference>
<keyword evidence="2" id="KW-0812">Transmembrane</keyword>
<evidence type="ECO:0000256" key="3">
    <source>
        <dbReference type="ARBA" id="ARBA00022824"/>
    </source>
</evidence>
<proteinExistence type="predicted"/>
<dbReference type="InterPro" id="IPR015399">
    <property type="entry name" value="DUF1977_DnaJ-like"/>
</dbReference>
<dbReference type="GO" id="GO:0030544">
    <property type="term" value="F:Hsp70 protein binding"/>
    <property type="evidence" value="ECO:0007669"/>
    <property type="project" value="TreeGrafter"/>
</dbReference>
<gene>
    <name evidence="8" type="ORF">PPAR00522_LOCUS6039</name>
</gene>
<comment type="subcellular location">
    <subcellularLocation>
        <location evidence="1">Endoplasmic reticulum membrane</location>
        <topology evidence="1">Single-pass membrane protein</topology>
    </subcellularLocation>
</comment>
<dbReference type="Pfam" id="PF00226">
    <property type="entry name" value="DnaJ"/>
    <property type="match status" value="1"/>
</dbReference>
<protein>
    <recommendedName>
        <fullName evidence="7">J domain-containing protein</fullName>
    </recommendedName>
</protein>
<dbReference type="EMBL" id="HBFM01009459">
    <property type="protein sequence ID" value="CAD8769640.1"/>
    <property type="molecule type" value="Transcribed_RNA"/>
</dbReference>
<dbReference type="SUPFAM" id="SSF46565">
    <property type="entry name" value="Chaperone J-domain"/>
    <property type="match status" value="1"/>
</dbReference>
<dbReference type="PRINTS" id="PR00625">
    <property type="entry name" value="JDOMAIN"/>
</dbReference>
<dbReference type="InterPro" id="IPR036869">
    <property type="entry name" value="J_dom_sf"/>
</dbReference>
<evidence type="ECO:0000259" key="7">
    <source>
        <dbReference type="PROSITE" id="PS50076"/>
    </source>
</evidence>
<feature type="compositionally biased region" description="Polar residues" evidence="6">
    <location>
        <begin position="98"/>
        <end position="109"/>
    </location>
</feature>
<accession>A0A7S0UVL7</accession>
<dbReference type="InterPro" id="IPR018253">
    <property type="entry name" value="DnaJ_domain_CS"/>
</dbReference>
<sequence>MAENVANRDEALKCLDIARRAMNSNDLAKAEKFARKAKQLYNSSDVDNLLRKIEEAQGSGPSVSSTPNADQRNSSGASTTKPSPSGQPESHRHHTTSQHHGSADSGTPEQRQLVQTILKAKDFYEILGVAKTATDDDIKRAYKKLALKLHPDKCKAKGSEDAFKAVSKSFSCLSDADKRAYYDRTGYESSTAAVAAQQAQQAGRRTAYADEVDPEEIFNMFFGGGFGPGARVFRTNFGGPRQRRPTANPNENGRNGFSGLLQFLPIIFIILFTFFQNQQQPYYSLQKDGTFRTPLKTAALDAPYYVRSHEEFISKYPAHTSSRMRLERQIESSYGEFLEAECQEERLRRHRIWTTNGREAANNFKAVNCEAYDRYQELAKEKYPPMSSAGIWF</sequence>
<reference evidence="8" key="1">
    <citation type="submission" date="2021-01" db="EMBL/GenBank/DDBJ databases">
        <authorList>
            <person name="Corre E."/>
            <person name="Pelletier E."/>
            <person name="Niang G."/>
            <person name="Scheremetjew M."/>
            <person name="Finn R."/>
            <person name="Kale V."/>
            <person name="Holt S."/>
            <person name="Cochrane G."/>
            <person name="Meng A."/>
            <person name="Brown T."/>
            <person name="Cohen L."/>
        </authorList>
    </citation>
    <scope>NUCLEOTIDE SEQUENCE</scope>
    <source>
        <strain evidence="8">SAG 63-3</strain>
    </source>
</reference>
<keyword evidence="3" id="KW-0256">Endoplasmic reticulum</keyword>
<dbReference type="Gene3D" id="1.10.287.110">
    <property type="entry name" value="DnaJ domain"/>
    <property type="match status" value="1"/>
</dbReference>
<keyword evidence="4" id="KW-1133">Transmembrane helix</keyword>
<dbReference type="InterPro" id="IPR051100">
    <property type="entry name" value="DnaJ_subfamily_B/C"/>
</dbReference>
<feature type="compositionally biased region" description="Polar residues" evidence="6">
    <location>
        <begin position="59"/>
        <end position="88"/>
    </location>
</feature>
<evidence type="ECO:0000256" key="4">
    <source>
        <dbReference type="ARBA" id="ARBA00022989"/>
    </source>
</evidence>
<dbReference type="Pfam" id="PF09320">
    <property type="entry name" value="DUF1977"/>
    <property type="match status" value="1"/>
</dbReference>
<name>A0A7S0UVL7_9CHLO</name>
<feature type="domain" description="J" evidence="7">
    <location>
        <begin position="122"/>
        <end position="186"/>
    </location>
</feature>
<dbReference type="PANTHER" id="PTHR43908">
    <property type="entry name" value="AT29763P-RELATED"/>
    <property type="match status" value="1"/>
</dbReference>
<dbReference type="PROSITE" id="PS00636">
    <property type="entry name" value="DNAJ_1"/>
    <property type="match status" value="1"/>
</dbReference>
<dbReference type="InterPro" id="IPR001623">
    <property type="entry name" value="DnaJ_domain"/>
</dbReference>
<evidence type="ECO:0000313" key="8">
    <source>
        <dbReference type="EMBL" id="CAD8769640.1"/>
    </source>
</evidence>
<dbReference type="PANTHER" id="PTHR43908:SF3">
    <property type="entry name" value="AT29763P-RELATED"/>
    <property type="match status" value="1"/>
</dbReference>
<evidence type="ECO:0000256" key="5">
    <source>
        <dbReference type="ARBA" id="ARBA00023136"/>
    </source>
</evidence>
<dbReference type="GO" id="GO:0005789">
    <property type="term" value="C:endoplasmic reticulum membrane"/>
    <property type="evidence" value="ECO:0007669"/>
    <property type="project" value="UniProtKB-SubCell"/>
</dbReference>
<feature type="region of interest" description="Disordered" evidence="6">
    <location>
        <begin position="52"/>
        <end position="109"/>
    </location>
</feature>
<evidence type="ECO:0000256" key="2">
    <source>
        <dbReference type="ARBA" id="ARBA00022692"/>
    </source>
</evidence>
<keyword evidence="5" id="KW-0472">Membrane</keyword>
<dbReference type="AlphaFoldDB" id="A0A7S0UVL7"/>
<organism evidence="8">
    <name type="scientific">Polytomella parva</name>
    <dbReference type="NCBI Taxonomy" id="51329"/>
    <lineage>
        <taxon>Eukaryota</taxon>
        <taxon>Viridiplantae</taxon>
        <taxon>Chlorophyta</taxon>
        <taxon>core chlorophytes</taxon>
        <taxon>Chlorophyceae</taxon>
        <taxon>CS clade</taxon>
        <taxon>Chlamydomonadales</taxon>
        <taxon>Chlamydomonadaceae</taxon>
        <taxon>Polytomella</taxon>
    </lineage>
</organism>
<dbReference type="SMART" id="SM00271">
    <property type="entry name" value="DnaJ"/>
    <property type="match status" value="1"/>
</dbReference>
<evidence type="ECO:0000256" key="6">
    <source>
        <dbReference type="SAM" id="MobiDB-lite"/>
    </source>
</evidence>
<dbReference type="PROSITE" id="PS50076">
    <property type="entry name" value="DNAJ_2"/>
    <property type="match status" value="1"/>
</dbReference>
<evidence type="ECO:0000256" key="1">
    <source>
        <dbReference type="ARBA" id="ARBA00004389"/>
    </source>
</evidence>
<dbReference type="GO" id="GO:0071218">
    <property type="term" value="P:cellular response to misfolded protein"/>
    <property type="evidence" value="ECO:0007669"/>
    <property type="project" value="TreeGrafter"/>
</dbReference>